<dbReference type="Gene3D" id="3.20.20.80">
    <property type="entry name" value="Glycosidases"/>
    <property type="match status" value="1"/>
</dbReference>
<dbReference type="GO" id="GO:0003700">
    <property type="term" value="F:DNA-binding transcription factor activity"/>
    <property type="evidence" value="ECO:0007669"/>
    <property type="project" value="InterPro"/>
</dbReference>
<evidence type="ECO:0000256" key="6">
    <source>
        <dbReference type="ARBA" id="ARBA00023163"/>
    </source>
</evidence>
<dbReference type="GO" id="GO:0005634">
    <property type="term" value="C:nucleus"/>
    <property type="evidence" value="ECO:0007669"/>
    <property type="project" value="UniProtKB-SubCell"/>
</dbReference>
<feature type="region of interest" description="Disordered" evidence="9">
    <location>
        <begin position="241"/>
        <end position="270"/>
    </location>
</feature>
<dbReference type="InterPro" id="IPR044810">
    <property type="entry name" value="WRKY_plant"/>
</dbReference>
<dbReference type="Gramene" id="KVH98873">
    <property type="protein sequence ID" value="KVH98873"/>
    <property type="gene ID" value="Ccrd_022899"/>
</dbReference>
<comment type="subcellular location">
    <subcellularLocation>
        <location evidence="1">Nucleus</location>
    </subcellularLocation>
</comment>
<dbReference type="PROSITE" id="PS50811">
    <property type="entry name" value="WRKY"/>
    <property type="match status" value="1"/>
</dbReference>
<dbReference type="InterPro" id="IPR003657">
    <property type="entry name" value="WRKY_dom"/>
</dbReference>
<evidence type="ECO:0000259" key="10">
    <source>
        <dbReference type="PROSITE" id="PS50811"/>
    </source>
</evidence>
<gene>
    <name evidence="11" type="ORF">Ccrd_022899</name>
</gene>
<dbReference type="PANTHER" id="PTHR31221">
    <property type="entry name" value="WRKY TRANSCRIPTION FACTOR PROTEIN 1-RELATED"/>
    <property type="match status" value="1"/>
</dbReference>
<dbReference type="Pfam" id="PF03106">
    <property type="entry name" value="WRKY"/>
    <property type="match status" value="1"/>
</dbReference>
<keyword evidence="8" id="KW-0326">Glycosidase</keyword>
<keyword evidence="12" id="KW-1185">Reference proteome</keyword>
<evidence type="ECO:0000256" key="8">
    <source>
        <dbReference type="ARBA" id="ARBA00023295"/>
    </source>
</evidence>
<keyword evidence="5 11" id="KW-0238">DNA-binding</keyword>
<dbReference type="Proteomes" id="UP000243975">
    <property type="component" value="Unassembled WGS sequence"/>
</dbReference>
<dbReference type="AlphaFoldDB" id="A0A103XXQ4"/>
<keyword evidence="6" id="KW-0804">Transcription</keyword>
<name>A0A103XXQ4_CYNCS</name>
<reference evidence="11 12" key="1">
    <citation type="journal article" date="2016" name="Sci. Rep.">
        <title>The genome sequence of the outbreeding globe artichoke constructed de novo incorporating a phase-aware low-pass sequencing strategy of F1 progeny.</title>
        <authorList>
            <person name="Scaglione D."/>
            <person name="Reyes-Chin-Wo S."/>
            <person name="Acquadro A."/>
            <person name="Froenicke L."/>
            <person name="Portis E."/>
            <person name="Beitel C."/>
            <person name="Tirone M."/>
            <person name="Mauro R."/>
            <person name="Lo Monaco A."/>
            <person name="Mauromicale G."/>
            <person name="Faccioli P."/>
            <person name="Cattivelli L."/>
            <person name="Rieseberg L."/>
            <person name="Michelmore R."/>
            <person name="Lanteri S."/>
        </authorList>
    </citation>
    <scope>NUCLEOTIDE SEQUENCE [LARGE SCALE GENOMIC DNA]</scope>
    <source>
        <strain evidence="11">2C</strain>
    </source>
</reference>
<evidence type="ECO:0000256" key="9">
    <source>
        <dbReference type="SAM" id="MobiDB-lite"/>
    </source>
</evidence>
<feature type="compositionally biased region" description="Basic and acidic residues" evidence="9">
    <location>
        <begin position="255"/>
        <end position="270"/>
    </location>
</feature>
<dbReference type="InterPro" id="IPR001547">
    <property type="entry name" value="Glyco_hydro_5"/>
</dbReference>
<dbReference type="GO" id="GO:0043565">
    <property type="term" value="F:sequence-specific DNA binding"/>
    <property type="evidence" value="ECO:0007669"/>
    <property type="project" value="InterPro"/>
</dbReference>
<comment type="similarity">
    <text evidence="2">Belongs to the glycosyl hydrolase 5 (cellulase A) family.</text>
</comment>
<dbReference type="PANTHER" id="PTHR31221:SF90">
    <property type="entry name" value="WRKY TRANSCRIPTION FACTOR 44"/>
    <property type="match status" value="1"/>
</dbReference>
<dbReference type="SUPFAM" id="SSF118290">
    <property type="entry name" value="WRKY DNA-binding domain"/>
    <property type="match status" value="1"/>
</dbReference>
<accession>A0A103XXQ4</accession>
<dbReference type="STRING" id="59895.A0A103XXQ4"/>
<sequence>MVGDFGLRLEDSSYHFLTDSLVEMSFHIPNSNIQFVGDENRSYGSYNHALAFKFKDVELFNCVLSLRYMGITKFKALASDCFRWRKYGQKVVKGNPYPRSYYRCTGVKCNVRKHVERASDDPSVFITRYEATVQTAAVAKQQLSPNSSCRQTAGVQTAAAAKQQPVKKLSSSKRARQQSCSTSLPTVLNRVNTVTNMTYKDDPTIFAWELMNEPRCPSDPSGDKLQIKREIVTVTDTLQLDEASSSVQSNKRGSTRTDYKKVRKEMTGDW</sequence>
<dbReference type="InterPro" id="IPR036576">
    <property type="entry name" value="WRKY_dom_sf"/>
</dbReference>
<feature type="domain" description="WRKY" evidence="10">
    <location>
        <begin position="73"/>
        <end position="131"/>
    </location>
</feature>
<dbReference type="Pfam" id="PF26410">
    <property type="entry name" value="GH5_mannosidase"/>
    <property type="match status" value="1"/>
</dbReference>
<keyword evidence="7" id="KW-0539">Nucleus</keyword>
<evidence type="ECO:0000256" key="1">
    <source>
        <dbReference type="ARBA" id="ARBA00004123"/>
    </source>
</evidence>
<organism evidence="11 12">
    <name type="scientific">Cynara cardunculus var. scolymus</name>
    <name type="common">Globe artichoke</name>
    <name type="synonym">Cynara scolymus</name>
    <dbReference type="NCBI Taxonomy" id="59895"/>
    <lineage>
        <taxon>Eukaryota</taxon>
        <taxon>Viridiplantae</taxon>
        <taxon>Streptophyta</taxon>
        <taxon>Embryophyta</taxon>
        <taxon>Tracheophyta</taxon>
        <taxon>Spermatophyta</taxon>
        <taxon>Magnoliopsida</taxon>
        <taxon>eudicotyledons</taxon>
        <taxon>Gunneridae</taxon>
        <taxon>Pentapetalae</taxon>
        <taxon>asterids</taxon>
        <taxon>campanulids</taxon>
        <taxon>Asterales</taxon>
        <taxon>Asteraceae</taxon>
        <taxon>Carduoideae</taxon>
        <taxon>Cardueae</taxon>
        <taxon>Carduinae</taxon>
        <taxon>Cynara</taxon>
    </lineage>
</organism>
<dbReference type="Gene3D" id="2.20.25.80">
    <property type="entry name" value="WRKY domain"/>
    <property type="match status" value="1"/>
</dbReference>
<evidence type="ECO:0000256" key="5">
    <source>
        <dbReference type="ARBA" id="ARBA00023125"/>
    </source>
</evidence>
<protein>
    <submittedName>
        <fullName evidence="11">DNA-binding WRKY</fullName>
    </submittedName>
</protein>
<comment type="caution">
    <text evidence="11">The sequence shown here is derived from an EMBL/GenBank/DDBJ whole genome shotgun (WGS) entry which is preliminary data.</text>
</comment>
<feature type="compositionally biased region" description="Polar residues" evidence="9">
    <location>
        <begin position="241"/>
        <end position="252"/>
    </location>
</feature>
<keyword evidence="4" id="KW-0805">Transcription regulation</keyword>
<evidence type="ECO:0000256" key="4">
    <source>
        <dbReference type="ARBA" id="ARBA00023015"/>
    </source>
</evidence>
<evidence type="ECO:0000256" key="3">
    <source>
        <dbReference type="ARBA" id="ARBA00022801"/>
    </source>
</evidence>
<evidence type="ECO:0000313" key="11">
    <source>
        <dbReference type="EMBL" id="KVH98873.1"/>
    </source>
</evidence>
<keyword evidence="3" id="KW-0378">Hydrolase</keyword>
<dbReference type="InterPro" id="IPR017853">
    <property type="entry name" value="GH"/>
</dbReference>
<dbReference type="SUPFAM" id="SSF51445">
    <property type="entry name" value="(Trans)glycosidases"/>
    <property type="match status" value="1"/>
</dbReference>
<evidence type="ECO:0000313" key="12">
    <source>
        <dbReference type="Proteomes" id="UP000243975"/>
    </source>
</evidence>
<dbReference type="EMBL" id="LEKV01003642">
    <property type="protein sequence ID" value="KVH98873.1"/>
    <property type="molecule type" value="Genomic_DNA"/>
</dbReference>
<proteinExistence type="inferred from homology"/>
<evidence type="ECO:0000256" key="7">
    <source>
        <dbReference type="ARBA" id="ARBA00023242"/>
    </source>
</evidence>
<dbReference type="SMART" id="SM00774">
    <property type="entry name" value="WRKY"/>
    <property type="match status" value="1"/>
</dbReference>
<evidence type="ECO:0000256" key="2">
    <source>
        <dbReference type="ARBA" id="ARBA00005641"/>
    </source>
</evidence>